<keyword evidence="3" id="KW-1185">Reference proteome</keyword>
<proteinExistence type="predicted"/>
<reference evidence="2 3" key="1">
    <citation type="submission" date="2019-10" db="EMBL/GenBank/DDBJ databases">
        <authorList>
            <person name="Palmer J.M."/>
        </authorList>
    </citation>
    <scope>NUCLEOTIDE SEQUENCE [LARGE SCALE GENOMIC DNA]</scope>
    <source>
        <strain evidence="2 3">TWF718</strain>
    </source>
</reference>
<dbReference type="AlphaFoldDB" id="A0AAN8MQ28"/>
<evidence type="ECO:0000313" key="3">
    <source>
        <dbReference type="Proteomes" id="UP001313282"/>
    </source>
</evidence>
<protein>
    <submittedName>
        <fullName evidence="2">Uncharacterized protein</fullName>
    </submittedName>
</protein>
<dbReference type="EMBL" id="JAVHNR010000008">
    <property type="protein sequence ID" value="KAK6334609.1"/>
    <property type="molecule type" value="Genomic_DNA"/>
</dbReference>
<name>A0AAN8MQ28_9PEZI</name>
<comment type="caution">
    <text evidence="2">The sequence shown here is derived from an EMBL/GenBank/DDBJ whole genome shotgun (WGS) entry which is preliminary data.</text>
</comment>
<gene>
    <name evidence="2" type="ORF">TWF718_010065</name>
</gene>
<accession>A0AAN8MQ28</accession>
<feature type="region of interest" description="Disordered" evidence="1">
    <location>
        <begin position="42"/>
        <end position="105"/>
    </location>
</feature>
<sequence>MDIYGRYWCENQETSGLDEEVILEEVTSWKLRNRNHKYRFPEAPEHSSELFTKPPKVAESTHSSDKSSRKKKKKKKTKSSSSIEGEEFHYHTPSTVRPSSESSDSCSSCSGCSQRCGLDTGGLLDISCCSHTDREFWAGFKKGFRDANKFRHCCNGSDSSSCSSGASCIARGDA</sequence>
<feature type="compositionally biased region" description="Basic residues" evidence="1">
    <location>
        <begin position="68"/>
        <end position="78"/>
    </location>
</feature>
<evidence type="ECO:0000313" key="2">
    <source>
        <dbReference type="EMBL" id="KAK6334609.1"/>
    </source>
</evidence>
<dbReference type="Proteomes" id="UP001313282">
    <property type="component" value="Unassembled WGS sequence"/>
</dbReference>
<evidence type="ECO:0000256" key="1">
    <source>
        <dbReference type="SAM" id="MobiDB-lite"/>
    </source>
</evidence>
<organism evidence="2 3">
    <name type="scientific">Orbilia javanica</name>
    <dbReference type="NCBI Taxonomy" id="47235"/>
    <lineage>
        <taxon>Eukaryota</taxon>
        <taxon>Fungi</taxon>
        <taxon>Dikarya</taxon>
        <taxon>Ascomycota</taxon>
        <taxon>Pezizomycotina</taxon>
        <taxon>Orbiliomycetes</taxon>
        <taxon>Orbiliales</taxon>
        <taxon>Orbiliaceae</taxon>
        <taxon>Orbilia</taxon>
    </lineage>
</organism>